<gene>
    <name evidence="6" type="ORF">FB555_000028</name>
</gene>
<dbReference type="InterPro" id="IPR008972">
    <property type="entry name" value="Cupredoxin"/>
</dbReference>
<keyword evidence="2" id="KW-0186">Copper</keyword>
<dbReference type="AlphaFoldDB" id="A0A7W3PN00"/>
<comment type="caution">
    <text evidence="6">The sequence shown here is derived from an EMBL/GenBank/DDBJ whole genome shotgun (WGS) entry which is preliminary data.</text>
</comment>
<dbReference type="GO" id="GO:0005507">
    <property type="term" value="F:copper ion binding"/>
    <property type="evidence" value="ECO:0007669"/>
    <property type="project" value="InterPro"/>
</dbReference>
<accession>A0A7W3PN00</accession>
<evidence type="ECO:0000259" key="5">
    <source>
        <dbReference type="Pfam" id="PF00127"/>
    </source>
</evidence>
<dbReference type="EMBL" id="JACGWU010000001">
    <property type="protein sequence ID" value="MBA8827957.1"/>
    <property type="molecule type" value="Genomic_DNA"/>
</dbReference>
<dbReference type="RefSeq" id="WP_182483435.1">
    <property type="nucleotide sequence ID" value="NZ_JACGWU010000001.1"/>
</dbReference>
<keyword evidence="1" id="KW-0479">Metal-binding</keyword>
<feature type="compositionally biased region" description="Basic and acidic residues" evidence="3">
    <location>
        <begin position="47"/>
        <end position="56"/>
    </location>
</feature>
<keyword evidence="7" id="KW-1185">Reference proteome</keyword>
<dbReference type="Gene3D" id="2.60.40.420">
    <property type="entry name" value="Cupredoxins - blue copper proteins"/>
    <property type="match status" value="1"/>
</dbReference>
<name>A0A7W3PN00_9MICO</name>
<feature type="region of interest" description="Disordered" evidence="3">
    <location>
        <begin position="30"/>
        <end position="58"/>
    </location>
</feature>
<dbReference type="InterPro" id="IPR000923">
    <property type="entry name" value="BlueCu_1"/>
</dbReference>
<dbReference type="InterPro" id="IPR052721">
    <property type="entry name" value="ET_Amicyanin"/>
</dbReference>
<evidence type="ECO:0000313" key="7">
    <source>
        <dbReference type="Proteomes" id="UP000524237"/>
    </source>
</evidence>
<dbReference type="SUPFAM" id="SSF49503">
    <property type="entry name" value="Cupredoxins"/>
    <property type="match status" value="1"/>
</dbReference>
<evidence type="ECO:0000256" key="2">
    <source>
        <dbReference type="ARBA" id="ARBA00023008"/>
    </source>
</evidence>
<dbReference type="Proteomes" id="UP000524237">
    <property type="component" value="Unassembled WGS sequence"/>
</dbReference>
<feature type="domain" description="Blue (type 1) copper" evidence="5">
    <location>
        <begin position="67"/>
        <end position="160"/>
    </location>
</feature>
<organism evidence="6 7">
    <name type="scientific">Alpinimonas psychrophila</name>
    <dbReference type="NCBI Taxonomy" id="748908"/>
    <lineage>
        <taxon>Bacteria</taxon>
        <taxon>Bacillati</taxon>
        <taxon>Actinomycetota</taxon>
        <taxon>Actinomycetes</taxon>
        <taxon>Micrococcales</taxon>
        <taxon>Microbacteriaceae</taxon>
        <taxon>Alpinimonas</taxon>
    </lineage>
</organism>
<evidence type="ECO:0000256" key="4">
    <source>
        <dbReference type="SAM" id="SignalP"/>
    </source>
</evidence>
<dbReference type="GO" id="GO:0009055">
    <property type="term" value="F:electron transfer activity"/>
    <property type="evidence" value="ECO:0007669"/>
    <property type="project" value="InterPro"/>
</dbReference>
<dbReference type="Pfam" id="PF00127">
    <property type="entry name" value="Copper-bind"/>
    <property type="match status" value="1"/>
</dbReference>
<keyword evidence="4" id="KW-0732">Signal</keyword>
<proteinExistence type="predicted"/>
<protein>
    <submittedName>
        <fullName evidence="6">Plastocyanin</fullName>
    </submittedName>
</protein>
<reference evidence="6 7" key="1">
    <citation type="submission" date="2020-07" db="EMBL/GenBank/DDBJ databases">
        <title>Sequencing the genomes of 1000 actinobacteria strains.</title>
        <authorList>
            <person name="Klenk H.-P."/>
        </authorList>
    </citation>
    <scope>NUCLEOTIDE SEQUENCE [LARGE SCALE GENOMIC DNA]</scope>
    <source>
        <strain evidence="6 7">DSM 23737</strain>
    </source>
</reference>
<feature type="signal peptide" evidence="4">
    <location>
        <begin position="1"/>
        <end position="21"/>
    </location>
</feature>
<feature type="chain" id="PRO_5038519091" evidence="4">
    <location>
        <begin position="22"/>
        <end position="160"/>
    </location>
</feature>
<evidence type="ECO:0000313" key="6">
    <source>
        <dbReference type="EMBL" id="MBA8827957.1"/>
    </source>
</evidence>
<dbReference type="PANTHER" id="PTHR36507:SF1">
    <property type="entry name" value="BLL1555 PROTEIN"/>
    <property type="match status" value="1"/>
</dbReference>
<sequence length="160" mass="16739">MSQASTITRKGVLVLPILVLALSGCTGSTPSQVLPSGSATGQAAEHGTTHAAEHGAEQASGDVVTLSLKFMPDTITVPAGTTVRWVNGERILHTVTTGAWGDVNQKTGLRGSQTPDGLFDHRLLPEGEAGSTFEFTFATPGTYPYYCDIHKAMNGVVIVE</sequence>
<evidence type="ECO:0000256" key="3">
    <source>
        <dbReference type="SAM" id="MobiDB-lite"/>
    </source>
</evidence>
<evidence type="ECO:0000256" key="1">
    <source>
        <dbReference type="ARBA" id="ARBA00022723"/>
    </source>
</evidence>
<dbReference type="PANTHER" id="PTHR36507">
    <property type="entry name" value="BLL1555 PROTEIN"/>
    <property type="match status" value="1"/>
</dbReference>